<evidence type="ECO:0000313" key="3">
    <source>
        <dbReference type="Proteomes" id="UP001138768"/>
    </source>
</evidence>
<feature type="transmembrane region" description="Helical" evidence="1">
    <location>
        <begin position="181"/>
        <end position="202"/>
    </location>
</feature>
<dbReference type="EMBL" id="NRRY01000027">
    <property type="protein sequence ID" value="MBK1619877.1"/>
    <property type="molecule type" value="Genomic_DNA"/>
</dbReference>
<keyword evidence="3" id="KW-1185">Reference proteome</keyword>
<keyword evidence="1" id="KW-0472">Membrane</keyword>
<reference evidence="2 3" key="1">
    <citation type="journal article" date="2020" name="Microorganisms">
        <title>Osmotic Adaptation and Compatible Solute Biosynthesis of Phototrophic Bacteria as Revealed from Genome Analyses.</title>
        <authorList>
            <person name="Imhoff J.F."/>
            <person name="Rahn T."/>
            <person name="Kunzel S."/>
            <person name="Keller A."/>
            <person name="Neulinger S.C."/>
        </authorList>
    </citation>
    <scope>NUCLEOTIDE SEQUENCE [LARGE SCALE GENOMIC DNA]</scope>
    <source>
        <strain evidence="2 3">DSM 25653</strain>
    </source>
</reference>
<dbReference type="Proteomes" id="UP001138768">
    <property type="component" value="Unassembled WGS sequence"/>
</dbReference>
<accession>A0A9X1B5Q9</accession>
<name>A0A9X1B5Q9_9GAMM</name>
<organism evidence="2 3">
    <name type="scientific">Lamprobacter modestohalophilus</name>
    <dbReference type="NCBI Taxonomy" id="1064514"/>
    <lineage>
        <taxon>Bacteria</taxon>
        <taxon>Pseudomonadati</taxon>
        <taxon>Pseudomonadota</taxon>
        <taxon>Gammaproteobacteria</taxon>
        <taxon>Chromatiales</taxon>
        <taxon>Chromatiaceae</taxon>
        <taxon>Lamprobacter</taxon>
    </lineage>
</organism>
<dbReference type="AlphaFoldDB" id="A0A9X1B5Q9"/>
<feature type="transmembrane region" description="Helical" evidence="1">
    <location>
        <begin position="12"/>
        <end position="30"/>
    </location>
</feature>
<evidence type="ECO:0000256" key="1">
    <source>
        <dbReference type="SAM" id="Phobius"/>
    </source>
</evidence>
<protein>
    <submittedName>
        <fullName evidence="2">Uncharacterized protein</fullName>
    </submittedName>
</protein>
<sequence length="243" mass="27493">MVLHLEKKSNRFLLLFLLADLVFILIHIGFNLGLVTSPLFSIEEDLGYAEVYQYIKEYWIVLLLLTLAIGRGRFIYFAWSLLFAYLLFDDSLQIHERLGGYVADALQFLPILQLRPQDLGELVVSLLFGTLLFGTIGIAYLHADHIARQASKHLFALVLLLAFFGVVVDMLHIAIRWGEPFWLLIEDGGEMLIMSVIAWYVFQLGFEPKRELADIAQLGLPNSGLDLALDSSLMPAVPVRIQS</sequence>
<comment type="caution">
    <text evidence="2">The sequence shown here is derived from an EMBL/GenBank/DDBJ whole genome shotgun (WGS) entry which is preliminary data.</text>
</comment>
<keyword evidence="1" id="KW-0812">Transmembrane</keyword>
<feature type="transmembrane region" description="Helical" evidence="1">
    <location>
        <begin position="122"/>
        <end position="142"/>
    </location>
</feature>
<keyword evidence="1" id="KW-1133">Transmembrane helix</keyword>
<feature type="transmembrane region" description="Helical" evidence="1">
    <location>
        <begin position="154"/>
        <end position="175"/>
    </location>
</feature>
<gene>
    <name evidence="2" type="ORF">CKO42_15785</name>
</gene>
<proteinExistence type="predicted"/>
<feature type="transmembrane region" description="Helical" evidence="1">
    <location>
        <begin position="58"/>
        <end position="86"/>
    </location>
</feature>
<evidence type="ECO:0000313" key="2">
    <source>
        <dbReference type="EMBL" id="MBK1619877.1"/>
    </source>
</evidence>